<gene>
    <name evidence="2" type="ORF">BCR44DRAFT_126513</name>
</gene>
<evidence type="ECO:0000313" key="3">
    <source>
        <dbReference type="Proteomes" id="UP000193411"/>
    </source>
</evidence>
<comment type="caution">
    <text evidence="2">The sequence shown here is derived from an EMBL/GenBank/DDBJ whole genome shotgun (WGS) entry which is preliminary data.</text>
</comment>
<name>A0A1Y2HAD5_9FUNG</name>
<protein>
    <submittedName>
        <fullName evidence="2">Anticodon-binding domain-domain-containing protein</fullName>
    </submittedName>
</protein>
<feature type="domain" description="AD" evidence="1">
    <location>
        <begin position="89"/>
        <end position="175"/>
    </location>
</feature>
<accession>A0A1Y2HAD5</accession>
<dbReference type="Pfam" id="PF09793">
    <property type="entry name" value="AD"/>
    <property type="match status" value="1"/>
</dbReference>
<dbReference type="InterPro" id="IPR047574">
    <property type="entry name" value="AD"/>
</dbReference>
<proteinExistence type="predicted"/>
<dbReference type="SMART" id="SM00995">
    <property type="entry name" value="AD"/>
    <property type="match status" value="1"/>
</dbReference>
<dbReference type="EMBL" id="MCFL01000058">
    <property type="protein sequence ID" value="ORZ31560.1"/>
    <property type="molecule type" value="Genomic_DNA"/>
</dbReference>
<dbReference type="AlphaFoldDB" id="A0A1Y2HAD5"/>
<dbReference type="OrthoDB" id="1057137at2759"/>
<evidence type="ECO:0000313" key="2">
    <source>
        <dbReference type="EMBL" id="ORZ31560.1"/>
    </source>
</evidence>
<dbReference type="InterPro" id="IPR019181">
    <property type="entry name" value="LSM12_ABD"/>
</dbReference>
<dbReference type="PANTHER" id="PTHR13542">
    <property type="entry name" value="LSM12 HOMOLOG"/>
    <property type="match status" value="1"/>
</dbReference>
<dbReference type="STRING" id="765915.A0A1Y2HAD5"/>
<keyword evidence="3" id="KW-1185">Reference proteome</keyword>
<dbReference type="Proteomes" id="UP000193411">
    <property type="component" value="Unassembled WGS sequence"/>
</dbReference>
<dbReference type="InterPro" id="IPR039683">
    <property type="entry name" value="Lsm12-like"/>
</dbReference>
<reference evidence="2 3" key="1">
    <citation type="submission" date="2016-07" db="EMBL/GenBank/DDBJ databases">
        <title>Pervasive Adenine N6-methylation of Active Genes in Fungi.</title>
        <authorList>
            <consortium name="DOE Joint Genome Institute"/>
            <person name="Mondo S.J."/>
            <person name="Dannebaum R.O."/>
            <person name="Kuo R.C."/>
            <person name="Labutti K."/>
            <person name="Haridas S."/>
            <person name="Kuo A."/>
            <person name="Salamov A."/>
            <person name="Ahrendt S.R."/>
            <person name="Lipzen A."/>
            <person name="Sullivan W."/>
            <person name="Andreopoulos W.B."/>
            <person name="Clum A."/>
            <person name="Lindquist E."/>
            <person name="Daum C."/>
            <person name="Ramamoorthy G.K."/>
            <person name="Gryganskyi A."/>
            <person name="Culley D."/>
            <person name="Magnuson J.K."/>
            <person name="James T.Y."/>
            <person name="O'Malley M.A."/>
            <person name="Stajich J.E."/>
            <person name="Spatafora J.W."/>
            <person name="Visel A."/>
            <person name="Grigoriev I.V."/>
        </authorList>
    </citation>
    <scope>NUCLEOTIDE SEQUENCE [LARGE SCALE GENOMIC DNA]</scope>
    <source>
        <strain evidence="2 3">PL171</strain>
    </source>
</reference>
<dbReference type="PROSITE" id="PS52001">
    <property type="entry name" value="AD"/>
    <property type="match status" value="1"/>
</dbReference>
<sequence length="175" mass="18583">MPAAGTANGSTGNGSAAARAASPQAKIAEGRVFAYDKANGFVVLQCISNDNPNAATKKFDLRIINTCTITSVSIPAASSTPAMDLIPVSAINWETSAHREAANIRLMETKLAKIGVGVGRDAQDLFDALSKTMECRWADSSIVVMDRVIISPPYRPENCKSNDQSALQRIKLVVC</sequence>
<evidence type="ECO:0000259" key="1">
    <source>
        <dbReference type="PROSITE" id="PS52001"/>
    </source>
</evidence>
<organism evidence="2 3">
    <name type="scientific">Catenaria anguillulae PL171</name>
    <dbReference type="NCBI Taxonomy" id="765915"/>
    <lineage>
        <taxon>Eukaryota</taxon>
        <taxon>Fungi</taxon>
        <taxon>Fungi incertae sedis</taxon>
        <taxon>Blastocladiomycota</taxon>
        <taxon>Blastocladiomycetes</taxon>
        <taxon>Blastocladiales</taxon>
        <taxon>Catenariaceae</taxon>
        <taxon>Catenaria</taxon>
    </lineage>
</organism>